<sequence>EIMKKSGIYRYVLSGDLRDLSFRTFDKKQKREAYERQQGICVHCGKHFELEEMEADHITPWKEGGTTVAENCQMLCKNCNRIKGGR</sequence>
<evidence type="ECO:0000313" key="3">
    <source>
        <dbReference type="Proteomes" id="UP000725002"/>
    </source>
</evidence>
<dbReference type="PANTHER" id="PTHR33877:SF1">
    <property type="entry name" value="TYPE IV METHYL-DIRECTED RESTRICTION ENZYME ECOKMCRA"/>
    <property type="match status" value="1"/>
</dbReference>
<protein>
    <submittedName>
        <fullName evidence="2">HNH endonuclease</fullName>
    </submittedName>
</protein>
<dbReference type="EMBL" id="JADILV010000056">
    <property type="protein sequence ID" value="MBO8484036.1"/>
    <property type="molecule type" value="Genomic_DNA"/>
</dbReference>
<comment type="caution">
    <text evidence="2">The sequence shown here is derived from an EMBL/GenBank/DDBJ whole genome shotgun (WGS) entry which is preliminary data.</text>
</comment>
<dbReference type="GO" id="GO:0008270">
    <property type="term" value="F:zinc ion binding"/>
    <property type="evidence" value="ECO:0007669"/>
    <property type="project" value="InterPro"/>
</dbReference>
<keyword evidence="2" id="KW-0540">Nuclease</keyword>
<gene>
    <name evidence="2" type="ORF">IAB75_08000</name>
</gene>
<keyword evidence="2" id="KW-0378">Hydrolase</keyword>
<dbReference type="InterPro" id="IPR003615">
    <property type="entry name" value="HNH_nuc"/>
</dbReference>
<feature type="non-terminal residue" evidence="2">
    <location>
        <position position="1"/>
    </location>
</feature>
<dbReference type="GO" id="GO:0004519">
    <property type="term" value="F:endonuclease activity"/>
    <property type="evidence" value="ECO:0007669"/>
    <property type="project" value="UniProtKB-KW"/>
</dbReference>
<evidence type="ECO:0000259" key="1">
    <source>
        <dbReference type="SMART" id="SM00507"/>
    </source>
</evidence>
<reference evidence="2" key="1">
    <citation type="submission" date="2020-10" db="EMBL/GenBank/DDBJ databases">
        <authorList>
            <person name="Gilroy R."/>
        </authorList>
    </citation>
    <scope>NUCLEOTIDE SEQUENCE</scope>
    <source>
        <strain evidence="2">G3-8215</strain>
    </source>
</reference>
<organism evidence="2 3">
    <name type="scientific">Candidatus Cryptobacteroides avicola</name>
    <dbReference type="NCBI Taxonomy" id="2840757"/>
    <lineage>
        <taxon>Bacteria</taxon>
        <taxon>Pseudomonadati</taxon>
        <taxon>Bacteroidota</taxon>
        <taxon>Bacteroidia</taxon>
        <taxon>Bacteroidales</taxon>
        <taxon>Candidatus Cryptobacteroides</taxon>
    </lineage>
</organism>
<proteinExistence type="predicted"/>
<dbReference type="InterPro" id="IPR052892">
    <property type="entry name" value="NA-targeting_endonuclease"/>
</dbReference>
<dbReference type="Proteomes" id="UP000725002">
    <property type="component" value="Unassembled WGS sequence"/>
</dbReference>
<dbReference type="InterPro" id="IPR002711">
    <property type="entry name" value="HNH"/>
</dbReference>
<dbReference type="AlphaFoldDB" id="A0A940DTF5"/>
<keyword evidence="2" id="KW-0255">Endonuclease</keyword>
<name>A0A940DTF5_9BACT</name>
<dbReference type="Gene3D" id="1.10.30.50">
    <property type="match status" value="1"/>
</dbReference>
<feature type="domain" description="HNH nuclease" evidence="1">
    <location>
        <begin position="28"/>
        <end position="81"/>
    </location>
</feature>
<dbReference type="PANTHER" id="PTHR33877">
    <property type="entry name" value="SLL1193 PROTEIN"/>
    <property type="match status" value="1"/>
</dbReference>
<dbReference type="GO" id="GO:0003676">
    <property type="term" value="F:nucleic acid binding"/>
    <property type="evidence" value="ECO:0007669"/>
    <property type="project" value="InterPro"/>
</dbReference>
<dbReference type="Pfam" id="PF01844">
    <property type="entry name" value="HNH"/>
    <property type="match status" value="1"/>
</dbReference>
<accession>A0A940DTF5</accession>
<reference evidence="2" key="2">
    <citation type="journal article" date="2021" name="PeerJ">
        <title>Extensive microbial diversity within the chicken gut microbiome revealed by metagenomics and culture.</title>
        <authorList>
            <person name="Gilroy R."/>
            <person name="Ravi A."/>
            <person name="Getino M."/>
            <person name="Pursley I."/>
            <person name="Horton D.L."/>
            <person name="Alikhan N.F."/>
            <person name="Baker D."/>
            <person name="Gharbi K."/>
            <person name="Hall N."/>
            <person name="Watson M."/>
            <person name="Adriaenssens E.M."/>
            <person name="Foster-Nyarko E."/>
            <person name="Jarju S."/>
            <person name="Secka A."/>
            <person name="Antonio M."/>
            <person name="Oren A."/>
            <person name="Chaudhuri R.R."/>
            <person name="La Ragione R."/>
            <person name="Hildebrand F."/>
            <person name="Pallen M.J."/>
        </authorList>
    </citation>
    <scope>NUCLEOTIDE SEQUENCE</scope>
    <source>
        <strain evidence="2">G3-8215</strain>
    </source>
</reference>
<dbReference type="CDD" id="cd00085">
    <property type="entry name" value="HNHc"/>
    <property type="match status" value="1"/>
</dbReference>
<evidence type="ECO:0000313" key="2">
    <source>
        <dbReference type="EMBL" id="MBO8484036.1"/>
    </source>
</evidence>
<dbReference type="SMART" id="SM00507">
    <property type="entry name" value="HNHc"/>
    <property type="match status" value="1"/>
</dbReference>